<name>A0A7Z1AFX9_9GAMM</name>
<dbReference type="Pfam" id="PF01476">
    <property type="entry name" value="LysM"/>
    <property type="match status" value="1"/>
</dbReference>
<organism evidence="3 4">
    <name type="scientific">Candidatus Thiodiazotropha endolucinida</name>
    <dbReference type="NCBI Taxonomy" id="1655433"/>
    <lineage>
        <taxon>Bacteria</taxon>
        <taxon>Pseudomonadati</taxon>
        <taxon>Pseudomonadota</taxon>
        <taxon>Gammaproteobacteria</taxon>
        <taxon>Chromatiales</taxon>
        <taxon>Sedimenticolaceae</taxon>
        <taxon>Candidatus Thiodiazotropha</taxon>
    </lineage>
</organism>
<dbReference type="PANTHER" id="PTHR38731">
    <property type="entry name" value="LIPL45-RELATED LIPOPROTEIN-RELATED"/>
    <property type="match status" value="1"/>
</dbReference>
<dbReference type="Gene3D" id="2.60.120.1440">
    <property type="match status" value="1"/>
</dbReference>
<comment type="caution">
    <text evidence="3">The sequence shown here is derived from an EMBL/GenBank/DDBJ whole genome shotgun (WGS) entry which is preliminary data.</text>
</comment>
<dbReference type="AlphaFoldDB" id="A0A7Z1AFX9"/>
<evidence type="ECO:0000313" key="4">
    <source>
        <dbReference type="Proteomes" id="UP000094769"/>
    </source>
</evidence>
<evidence type="ECO:0000259" key="2">
    <source>
        <dbReference type="Pfam" id="PF04773"/>
    </source>
</evidence>
<sequence length="440" mass="48822">MTRIITSLLFFVLVVITGQAWSEDWAYRIHEGENLSIIAERFLKSEFTPEQLQIYNGIANNTEIPIGTEIRVPIDWLKEVLAGVKVKSVFGDASLQRTGASVSIVLVAGTMLNAGDRISTGVGASVSLQFADNSTLLIGEQSEVVFDALSSFHGMGMLDTRIRLQRGRIENRIKPLRKPEYRYEIHTPAAVTMVRGTEFRVFSDAGDEQTRSEVTEGKVSITAEGETVLVEQGEGTLIEKGKPPSPPRALLAQPDLTEITHQFTMDGVVIEWSPLVGAAAYRYQLTNREEGMVAGGISSGNRIELSRLLAGDYRIALRGIDELGFEGFNAYRDFTLEAVATLPVRVEPEGLTTPTLFRPQFSRHGIHIQWTQVAGAWAYRLILARDVELEDKLFTRLSEDNAFILQPLPPGHYFIGVEALSAINDDRSRSDIYRIGIPVW</sequence>
<dbReference type="OrthoDB" id="9813091at2"/>
<reference evidence="3 4" key="1">
    <citation type="submission" date="2016-06" db="EMBL/GenBank/DDBJ databases">
        <title>Genome sequence of endosymbiont of Candidatus Endolucinida thiodiazotropha.</title>
        <authorList>
            <person name="Poehlein A."/>
            <person name="Koenig S."/>
            <person name="Heiden S.E."/>
            <person name="Thuermer A."/>
            <person name="Voget S."/>
            <person name="Daniel R."/>
            <person name="Markert S."/>
            <person name="Gros O."/>
            <person name="Schweder T."/>
        </authorList>
    </citation>
    <scope>NUCLEOTIDE SEQUENCE [LARGE SCALE GENOMIC DNA]</scope>
    <source>
        <strain evidence="3 4">COS</strain>
    </source>
</reference>
<dbReference type="InterPro" id="IPR018392">
    <property type="entry name" value="LysM"/>
</dbReference>
<proteinExistence type="predicted"/>
<protein>
    <submittedName>
        <fullName evidence="3">FecR protein</fullName>
    </submittedName>
</protein>
<evidence type="ECO:0000259" key="1">
    <source>
        <dbReference type="Pfam" id="PF01476"/>
    </source>
</evidence>
<dbReference type="RefSeq" id="WP_069122588.1">
    <property type="nucleotide sequence ID" value="NZ_MARB01000006.1"/>
</dbReference>
<feature type="domain" description="LysM" evidence="1">
    <location>
        <begin position="27"/>
        <end position="73"/>
    </location>
</feature>
<gene>
    <name evidence="3" type="ORF">CODIS_13680</name>
</gene>
<dbReference type="EMBL" id="MARB01000006">
    <property type="protein sequence ID" value="ODJ88362.1"/>
    <property type="molecule type" value="Genomic_DNA"/>
</dbReference>
<feature type="domain" description="FecR protein" evidence="2">
    <location>
        <begin position="116"/>
        <end position="219"/>
    </location>
</feature>
<dbReference type="InterPro" id="IPR006860">
    <property type="entry name" value="FecR"/>
</dbReference>
<dbReference type="Pfam" id="PF04773">
    <property type="entry name" value="FecR"/>
    <property type="match status" value="1"/>
</dbReference>
<dbReference type="InterPro" id="IPR036779">
    <property type="entry name" value="LysM_dom_sf"/>
</dbReference>
<dbReference type="Proteomes" id="UP000094769">
    <property type="component" value="Unassembled WGS sequence"/>
</dbReference>
<dbReference type="Gene3D" id="3.10.350.10">
    <property type="entry name" value="LysM domain"/>
    <property type="match status" value="1"/>
</dbReference>
<evidence type="ECO:0000313" key="3">
    <source>
        <dbReference type="EMBL" id="ODJ88362.1"/>
    </source>
</evidence>
<dbReference type="PANTHER" id="PTHR38731:SF1">
    <property type="entry name" value="FECR PROTEIN DOMAIN-CONTAINING PROTEIN"/>
    <property type="match status" value="1"/>
</dbReference>
<accession>A0A7Z1AFX9</accession>
<keyword evidence="4" id="KW-1185">Reference proteome</keyword>